<reference evidence="1" key="1">
    <citation type="journal article" date="2021" name="PeerJ">
        <title>Extensive microbial diversity within the chicken gut microbiome revealed by metagenomics and culture.</title>
        <authorList>
            <person name="Gilroy R."/>
            <person name="Ravi A."/>
            <person name="Getino M."/>
            <person name="Pursley I."/>
            <person name="Horton D.L."/>
            <person name="Alikhan N.F."/>
            <person name="Baker D."/>
            <person name="Gharbi K."/>
            <person name="Hall N."/>
            <person name="Watson M."/>
            <person name="Adriaenssens E.M."/>
            <person name="Foster-Nyarko E."/>
            <person name="Jarju S."/>
            <person name="Secka A."/>
            <person name="Antonio M."/>
            <person name="Oren A."/>
            <person name="Chaudhuri R.R."/>
            <person name="La Ragione R."/>
            <person name="Hildebrand F."/>
            <person name="Pallen M.J."/>
        </authorList>
    </citation>
    <scope>NUCLEOTIDE SEQUENCE</scope>
    <source>
        <strain evidence="1">CHK171-505</strain>
    </source>
</reference>
<sequence length="53" mass="6184">MARLKVCLLIIFKRTEVNTLMIALFAVQVAKGWIKLEDIPEIWRDKVEEILNA</sequence>
<dbReference type="AlphaFoldDB" id="A0A9D2I1K7"/>
<comment type="caution">
    <text evidence="1">The sequence shown here is derived from an EMBL/GenBank/DDBJ whole genome shotgun (WGS) entry which is preliminary data.</text>
</comment>
<evidence type="ECO:0000313" key="2">
    <source>
        <dbReference type="Proteomes" id="UP000886856"/>
    </source>
</evidence>
<accession>A0A9D2I1K7</accession>
<dbReference type="Proteomes" id="UP000886856">
    <property type="component" value="Unassembled WGS sequence"/>
</dbReference>
<reference evidence="1" key="2">
    <citation type="submission" date="2021-04" db="EMBL/GenBank/DDBJ databases">
        <authorList>
            <person name="Gilroy R."/>
        </authorList>
    </citation>
    <scope>NUCLEOTIDE SEQUENCE</scope>
    <source>
        <strain evidence="1">CHK171-505</strain>
    </source>
</reference>
<name>A0A9D2I1K7_9LACT</name>
<proteinExistence type="predicted"/>
<gene>
    <name evidence="1" type="ORF">H9948_04660</name>
</gene>
<dbReference type="NCBIfam" id="NF040910">
    <property type="entry name" value="CD1375_fam"/>
    <property type="match status" value="1"/>
</dbReference>
<organism evidence="1 2">
    <name type="scientific">Candidatus Jeotgalibaca merdavium</name>
    <dbReference type="NCBI Taxonomy" id="2838627"/>
    <lineage>
        <taxon>Bacteria</taxon>
        <taxon>Bacillati</taxon>
        <taxon>Bacillota</taxon>
        <taxon>Bacilli</taxon>
        <taxon>Lactobacillales</taxon>
        <taxon>Carnobacteriaceae</taxon>
        <taxon>Jeotgalibaca</taxon>
    </lineage>
</organism>
<dbReference type="InterPro" id="IPR047907">
    <property type="entry name" value="CD1375-like"/>
</dbReference>
<dbReference type="EMBL" id="DWYW01000101">
    <property type="protein sequence ID" value="HJA90064.1"/>
    <property type="molecule type" value="Genomic_DNA"/>
</dbReference>
<evidence type="ECO:0000313" key="1">
    <source>
        <dbReference type="EMBL" id="HJA90064.1"/>
    </source>
</evidence>
<protein>
    <submittedName>
        <fullName evidence="1">Uncharacterized protein</fullName>
    </submittedName>
</protein>